<dbReference type="EMBL" id="MUHG01000023">
    <property type="protein sequence ID" value="OXB18169.1"/>
    <property type="molecule type" value="Genomic_DNA"/>
</dbReference>
<dbReference type="GO" id="GO:0003677">
    <property type="term" value="F:DNA binding"/>
    <property type="evidence" value="ECO:0007669"/>
    <property type="project" value="UniProtKB-KW"/>
</dbReference>
<reference evidence="5" key="2">
    <citation type="submission" date="2016-09" db="EMBL/GenBank/DDBJ databases">
        <authorList>
            <person name="Chen S."/>
            <person name="Walker E."/>
        </authorList>
    </citation>
    <scope>NUCLEOTIDE SEQUENCE [LARGE SCALE GENOMIC DNA]</scope>
    <source>
        <strain evidence="5">MSU</strain>
    </source>
</reference>
<evidence type="ECO:0000313" key="4">
    <source>
        <dbReference type="EMBL" id="OXB18169.1"/>
    </source>
</evidence>
<dbReference type="CDD" id="cd00093">
    <property type="entry name" value="HTH_XRE"/>
    <property type="match status" value="1"/>
</dbReference>
<gene>
    <name evidence="4" type="ORF">B0A71_14665</name>
    <name evidence="3" type="ORF">BHE19_06650</name>
</gene>
<dbReference type="AlphaFoldDB" id="A0A1S1J4D3"/>
<evidence type="ECO:0000313" key="3">
    <source>
        <dbReference type="EMBL" id="OHT45512.1"/>
    </source>
</evidence>
<sequence length="95" mass="10752">MKTYTLEVVTDELVGKIGTPNRDKFEYDLQLDLIANAIRQTRKERNLTQEDLGKLIGVQKAQISKLENNTGNVTIETLIKVFTALKAKVTFEITL</sequence>
<dbReference type="PROSITE" id="PS50943">
    <property type="entry name" value="HTH_CROC1"/>
    <property type="match status" value="1"/>
</dbReference>
<dbReference type="InterPro" id="IPR001387">
    <property type="entry name" value="Cro/C1-type_HTH"/>
</dbReference>
<evidence type="ECO:0000313" key="5">
    <source>
        <dbReference type="Proteomes" id="UP000180252"/>
    </source>
</evidence>
<dbReference type="OrthoDB" id="1041855at2"/>
<dbReference type="SMART" id="SM00530">
    <property type="entry name" value="HTH_XRE"/>
    <property type="match status" value="1"/>
</dbReference>
<evidence type="ECO:0000313" key="6">
    <source>
        <dbReference type="Proteomes" id="UP000198319"/>
    </source>
</evidence>
<dbReference type="InterPro" id="IPR010982">
    <property type="entry name" value="Lambda_DNA-bd_dom_sf"/>
</dbReference>
<dbReference type="PANTHER" id="PTHR46558:SF11">
    <property type="entry name" value="HTH-TYPE TRANSCRIPTIONAL REGULATOR XRE"/>
    <property type="match status" value="1"/>
</dbReference>
<dbReference type="PANTHER" id="PTHR46558">
    <property type="entry name" value="TRACRIPTIONAL REGULATORY PROTEIN-RELATED-RELATED"/>
    <property type="match status" value="1"/>
</dbReference>
<evidence type="ECO:0000256" key="1">
    <source>
        <dbReference type="ARBA" id="ARBA00023125"/>
    </source>
</evidence>
<dbReference type="Proteomes" id="UP000198319">
    <property type="component" value="Unassembled WGS sequence"/>
</dbReference>
<comment type="caution">
    <text evidence="3">The sequence shown here is derived from an EMBL/GenBank/DDBJ whole genome shotgun (WGS) entry which is preliminary data.</text>
</comment>
<evidence type="ECO:0000259" key="2">
    <source>
        <dbReference type="PROSITE" id="PS50943"/>
    </source>
</evidence>
<dbReference type="EMBL" id="MIKE01000022">
    <property type="protein sequence ID" value="OHT45512.1"/>
    <property type="molecule type" value="Genomic_DNA"/>
</dbReference>
<keyword evidence="1" id="KW-0238">DNA-binding</keyword>
<dbReference type="SUPFAM" id="SSF47413">
    <property type="entry name" value="lambda repressor-like DNA-binding domains"/>
    <property type="match status" value="1"/>
</dbReference>
<organism evidence="3 5">
    <name type="scientific">Flavobacterium tructae</name>
    <dbReference type="NCBI Taxonomy" id="1114873"/>
    <lineage>
        <taxon>Bacteria</taxon>
        <taxon>Pseudomonadati</taxon>
        <taxon>Bacteroidota</taxon>
        <taxon>Flavobacteriia</taxon>
        <taxon>Flavobacteriales</taxon>
        <taxon>Flavobacteriaceae</taxon>
        <taxon>Flavobacterium</taxon>
    </lineage>
</organism>
<proteinExistence type="predicted"/>
<accession>A0A1S1J4D3</accession>
<dbReference type="RefSeq" id="WP_070906779.1">
    <property type="nucleotide sequence ID" value="NZ_JASTTY010000004.1"/>
</dbReference>
<reference evidence="3" key="1">
    <citation type="submission" date="2016-09" db="EMBL/GenBank/DDBJ databases">
        <authorList>
            <person name="Capua I."/>
            <person name="De Benedictis P."/>
            <person name="Joannis T."/>
            <person name="Lombin L.H."/>
            <person name="Cattoli G."/>
        </authorList>
    </citation>
    <scope>NUCLEOTIDE SEQUENCE [LARGE SCALE GENOMIC DNA]</scope>
    <source>
        <strain evidence="3">MSU</strain>
    </source>
</reference>
<protein>
    <submittedName>
        <fullName evidence="3">Transcriptional regulator</fullName>
    </submittedName>
</protein>
<name>A0A1S1J4D3_9FLAO</name>
<reference evidence="4 6" key="3">
    <citation type="submission" date="2016-11" db="EMBL/GenBank/DDBJ databases">
        <title>Whole genomes of Flavobacteriaceae.</title>
        <authorList>
            <person name="Stine C."/>
            <person name="Li C."/>
            <person name="Tadesse D."/>
        </authorList>
    </citation>
    <scope>NUCLEOTIDE SEQUENCE [LARGE SCALE GENOMIC DNA]</scope>
    <source>
        <strain evidence="4 6">ATCC BAA-2541</strain>
    </source>
</reference>
<dbReference type="Gene3D" id="1.10.260.40">
    <property type="entry name" value="lambda repressor-like DNA-binding domains"/>
    <property type="match status" value="1"/>
</dbReference>
<keyword evidence="6" id="KW-1185">Reference proteome</keyword>
<dbReference type="Proteomes" id="UP000180252">
    <property type="component" value="Unassembled WGS sequence"/>
</dbReference>
<feature type="domain" description="HTH cro/C1-type" evidence="2">
    <location>
        <begin position="38"/>
        <end position="93"/>
    </location>
</feature>
<dbReference type="STRING" id="1278819.BHE19_06650"/>
<dbReference type="Pfam" id="PF01381">
    <property type="entry name" value="HTH_3"/>
    <property type="match status" value="1"/>
</dbReference>